<gene>
    <name evidence="1" type="ORF">B0I35DRAFT_350735</name>
</gene>
<dbReference type="OrthoDB" id="2893324at2759"/>
<dbReference type="Gene3D" id="3.40.50.450">
    <property type="match status" value="1"/>
</dbReference>
<dbReference type="InterPro" id="IPR039470">
    <property type="entry name" value="Nuc_deoxyri_tr2"/>
</dbReference>
<dbReference type="SUPFAM" id="SSF52309">
    <property type="entry name" value="N-(deoxy)ribosyltransferase-like"/>
    <property type="match status" value="1"/>
</dbReference>
<evidence type="ECO:0000313" key="1">
    <source>
        <dbReference type="EMBL" id="KAH7323001.1"/>
    </source>
</evidence>
<evidence type="ECO:0000313" key="2">
    <source>
        <dbReference type="Proteomes" id="UP000813444"/>
    </source>
</evidence>
<dbReference type="Pfam" id="PF15891">
    <property type="entry name" value="Nuc_deoxyri_tr2"/>
    <property type="match status" value="1"/>
</dbReference>
<protein>
    <submittedName>
        <fullName evidence="1">Uncharacterized protein</fullName>
    </submittedName>
</protein>
<dbReference type="EMBL" id="JAGPNK010000004">
    <property type="protein sequence ID" value="KAH7323001.1"/>
    <property type="molecule type" value="Genomic_DNA"/>
</dbReference>
<comment type="caution">
    <text evidence="1">The sequence shown here is derived from an EMBL/GenBank/DDBJ whole genome shotgun (WGS) entry which is preliminary data.</text>
</comment>
<dbReference type="Proteomes" id="UP000813444">
    <property type="component" value="Unassembled WGS sequence"/>
</dbReference>
<name>A0A8K0SZK5_9HYPO</name>
<sequence length="163" mass="18402">MAAQIIQAPSKPEFTGNLSLFLAGTTSPTGERDWRERLSEGLSKYPITILNPARSDWDSTWKEDFTDTRWAEQVQWELTMRDKADMVIVFLHGNTLAPISLLELGLCAPSGKAIVCALDDYKKRGNVEAVCRMYGLPLVRSEEEMLDVTSQKIEQELRRGLEP</sequence>
<proteinExistence type="predicted"/>
<keyword evidence="2" id="KW-1185">Reference proteome</keyword>
<organism evidence="1 2">
    <name type="scientific">Stachybotrys elegans</name>
    <dbReference type="NCBI Taxonomy" id="80388"/>
    <lineage>
        <taxon>Eukaryota</taxon>
        <taxon>Fungi</taxon>
        <taxon>Dikarya</taxon>
        <taxon>Ascomycota</taxon>
        <taxon>Pezizomycotina</taxon>
        <taxon>Sordariomycetes</taxon>
        <taxon>Hypocreomycetidae</taxon>
        <taxon>Hypocreales</taxon>
        <taxon>Stachybotryaceae</taxon>
        <taxon>Stachybotrys</taxon>
    </lineage>
</organism>
<accession>A0A8K0SZK5</accession>
<reference evidence="1" key="1">
    <citation type="journal article" date="2021" name="Nat. Commun.">
        <title>Genetic determinants of endophytism in the Arabidopsis root mycobiome.</title>
        <authorList>
            <person name="Mesny F."/>
            <person name="Miyauchi S."/>
            <person name="Thiergart T."/>
            <person name="Pickel B."/>
            <person name="Atanasova L."/>
            <person name="Karlsson M."/>
            <person name="Huettel B."/>
            <person name="Barry K.W."/>
            <person name="Haridas S."/>
            <person name="Chen C."/>
            <person name="Bauer D."/>
            <person name="Andreopoulos W."/>
            <person name="Pangilinan J."/>
            <person name="LaButti K."/>
            <person name="Riley R."/>
            <person name="Lipzen A."/>
            <person name="Clum A."/>
            <person name="Drula E."/>
            <person name="Henrissat B."/>
            <person name="Kohler A."/>
            <person name="Grigoriev I.V."/>
            <person name="Martin F.M."/>
            <person name="Hacquard S."/>
        </authorList>
    </citation>
    <scope>NUCLEOTIDE SEQUENCE</scope>
    <source>
        <strain evidence="1">MPI-CAGE-CH-0235</strain>
    </source>
</reference>
<dbReference type="AlphaFoldDB" id="A0A8K0SZK5"/>